<dbReference type="GO" id="GO:0006303">
    <property type="term" value="P:double-strand break repair via nonhomologous end joining"/>
    <property type="evidence" value="ECO:0007669"/>
    <property type="project" value="TreeGrafter"/>
</dbReference>
<feature type="domain" description="ATP-dependent DNA ligase family profile" evidence="7">
    <location>
        <begin position="396"/>
        <end position="517"/>
    </location>
</feature>
<evidence type="ECO:0000256" key="4">
    <source>
        <dbReference type="ARBA" id="ARBA00022840"/>
    </source>
</evidence>
<feature type="compositionally biased region" description="Basic and acidic residues" evidence="6">
    <location>
        <begin position="755"/>
        <end position="769"/>
    </location>
</feature>
<keyword evidence="5" id="KW-0539">Nucleus</keyword>
<evidence type="ECO:0000256" key="1">
    <source>
        <dbReference type="ARBA" id="ARBA00007572"/>
    </source>
</evidence>
<evidence type="ECO:0000259" key="7">
    <source>
        <dbReference type="PROSITE" id="PS50160"/>
    </source>
</evidence>
<sequence length="1047" mass="119542">MPFLFSEICRLLSDLEKLKKRHPPLLPTALKGETGSKIEYWFRCNRNAIHYPGVDGVAILSTLFPEKRTDRVYGMKEDRLGKLVGRCLNMNSANRRILEDWKTPGRGDLGDRVEMIQKPYDEPRAQDHPVTVEEVDKALNDLASRIRFSGSDVYKRKSPSSASDDSLRDIFLRLKSSEAKWLTRLILKDFSPVVLDEKLVLNAYHFLLPDLLKFQDSFSAAVDLLRGPFCNIPSFTSDPKAAWALKCQAAASLTPQIGVKIGRPQFLKPRSMENCVTLANKQIWSVERKYDGEFCEIHIDLEKGLGSEIKIFSKSCRDSTRDREKLHDTIRACLGVGQPHCAFRRKCIVIGEMVVYSDREQRILEFHHIRKHIRRSGVSIGNDADSQVRPGEHLMIVLYDLLLVDDDPVLRRPYSERRGQLTKIMTKRLGHAMTADRIEIDFSKPDAKEKLCNHFAAALHQRMEGLVLKPSQMPYFSLVGDDNSNRRSHIIKLKKDYLPEFDGERDVQDFVVIGASYDPKLAHKSNIGKLEFTTFHLGCLINIEDATRFDQRPVYKVVDAIDLHRCIPPAELRTLNDYATFQSIPFVREEDRLRDAEDIGFDLVLDCTPSSKMKVILIEPIVVEVLGSSYDKPSNKPYYMLRHPRILKVHLDRGWKEAISFDKLQEEAEKALNVPEDESTESKKMSQNVKEVLGKFQRKSRRDRRQRSTPRPKATTSPATTVRTTQSSQSDSPCVRRQRTPSNLKDKSPILVRIDTPELRQENPHKTEPAPRWLALNSKVATDSLPTPKSSVVETGTKSGNPKGLKIHRKRPSNECPQPRPTKTIVLGTHTPLHGRPFVETLTDITNNKSTRVVNRNPPITSDTYASDEKKVASPKVTPKIPSTTCCWPDCPFTNAVVYLSPCIRGQSWVADDLLTSHGTERATDLEHWLRDNAKQPSLGSVVAESAAWPSMQKIVLVESRREEATRALVEDIRKIGLRDEVIFFDWRFLEEWKKFESGMERFCPLKFLAVAKRYLYGRTVWEDGKGEVSFLDKDSAMIPRDWIIMQ</sequence>
<dbReference type="GO" id="GO:0006297">
    <property type="term" value="P:nucleotide-excision repair, DNA gap filling"/>
    <property type="evidence" value="ECO:0007669"/>
    <property type="project" value="TreeGrafter"/>
</dbReference>
<dbReference type="InterPro" id="IPR012308">
    <property type="entry name" value="DNA_ligase_ATP-dep_N"/>
</dbReference>
<dbReference type="PANTHER" id="PTHR45997:SF2">
    <property type="entry name" value="ATP DEPENDENT DNA LIGASE DOMAIN PROTEIN (AFU_ORTHOLOGUE AFUA_5G02430)"/>
    <property type="match status" value="1"/>
</dbReference>
<dbReference type="InterPro" id="IPR029710">
    <property type="entry name" value="LIG4"/>
</dbReference>
<protein>
    <recommendedName>
        <fullName evidence="7">ATP-dependent DNA ligase family profile domain-containing protein</fullName>
    </recommendedName>
</protein>
<dbReference type="Pfam" id="PF01068">
    <property type="entry name" value="DNA_ligase_A_M"/>
    <property type="match status" value="1"/>
</dbReference>
<dbReference type="GO" id="GO:0032807">
    <property type="term" value="C:DNA ligase IV complex"/>
    <property type="evidence" value="ECO:0007669"/>
    <property type="project" value="TreeGrafter"/>
</dbReference>
<dbReference type="GO" id="GO:0003910">
    <property type="term" value="F:DNA ligase (ATP) activity"/>
    <property type="evidence" value="ECO:0007669"/>
    <property type="project" value="InterPro"/>
</dbReference>
<comment type="caution">
    <text evidence="8">The sequence shown here is derived from an EMBL/GenBank/DDBJ whole genome shotgun (WGS) entry which is preliminary data.</text>
</comment>
<comment type="similarity">
    <text evidence="1">Belongs to the ATP-dependent DNA ligase family.</text>
</comment>
<dbReference type="GO" id="GO:0006310">
    <property type="term" value="P:DNA recombination"/>
    <property type="evidence" value="ECO:0007669"/>
    <property type="project" value="InterPro"/>
</dbReference>
<keyword evidence="2" id="KW-0436">Ligase</keyword>
<dbReference type="AlphaFoldDB" id="A0A4Z1PCF8"/>
<gene>
    <name evidence="8" type="ORF">E6O75_ATG01865</name>
</gene>
<feature type="compositionally biased region" description="Polar residues" evidence="6">
    <location>
        <begin position="779"/>
        <end position="800"/>
    </location>
</feature>
<evidence type="ECO:0000313" key="8">
    <source>
        <dbReference type="EMBL" id="TID22691.1"/>
    </source>
</evidence>
<organism evidence="8 9">
    <name type="scientific">Venturia nashicola</name>
    <dbReference type="NCBI Taxonomy" id="86259"/>
    <lineage>
        <taxon>Eukaryota</taxon>
        <taxon>Fungi</taxon>
        <taxon>Dikarya</taxon>
        <taxon>Ascomycota</taxon>
        <taxon>Pezizomycotina</taxon>
        <taxon>Dothideomycetes</taxon>
        <taxon>Pleosporomycetidae</taxon>
        <taxon>Venturiales</taxon>
        <taxon>Venturiaceae</taxon>
        <taxon>Venturia</taxon>
    </lineage>
</organism>
<proteinExistence type="inferred from homology"/>
<dbReference type="STRING" id="86259.A0A4Z1PCF8"/>
<evidence type="ECO:0000256" key="3">
    <source>
        <dbReference type="ARBA" id="ARBA00022741"/>
    </source>
</evidence>
<dbReference type="Proteomes" id="UP000298493">
    <property type="component" value="Unassembled WGS sequence"/>
</dbReference>
<dbReference type="SUPFAM" id="SSF56091">
    <property type="entry name" value="DNA ligase/mRNA capping enzyme, catalytic domain"/>
    <property type="match status" value="1"/>
</dbReference>
<dbReference type="EMBL" id="SNSC02000007">
    <property type="protein sequence ID" value="TID22691.1"/>
    <property type="molecule type" value="Genomic_DNA"/>
</dbReference>
<dbReference type="Gene3D" id="2.40.50.140">
    <property type="entry name" value="Nucleic acid-binding proteins"/>
    <property type="match status" value="1"/>
</dbReference>
<feature type="compositionally biased region" description="Low complexity" evidence="6">
    <location>
        <begin position="711"/>
        <end position="725"/>
    </location>
</feature>
<dbReference type="Gene3D" id="1.10.3260.10">
    <property type="entry name" value="DNA ligase, ATP-dependent, N-terminal domain"/>
    <property type="match status" value="1"/>
</dbReference>
<evidence type="ECO:0000256" key="5">
    <source>
        <dbReference type="ARBA" id="ARBA00023242"/>
    </source>
</evidence>
<feature type="region of interest" description="Disordered" evidence="6">
    <location>
        <begin position="672"/>
        <end position="822"/>
    </location>
</feature>
<keyword evidence="3" id="KW-0547">Nucleotide-binding</keyword>
<dbReference type="Gene3D" id="3.30.470.30">
    <property type="entry name" value="DNA ligase/mRNA capping enzyme"/>
    <property type="match status" value="1"/>
</dbReference>
<dbReference type="Pfam" id="PF04675">
    <property type="entry name" value="DNA_ligase_A_N"/>
    <property type="match status" value="1"/>
</dbReference>
<feature type="compositionally biased region" description="Basic residues" evidence="6">
    <location>
        <begin position="696"/>
        <end position="710"/>
    </location>
</feature>
<accession>A0A4Z1PCF8</accession>
<evidence type="ECO:0000313" key="9">
    <source>
        <dbReference type="Proteomes" id="UP000298493"/>
    </source>
</evidence>
<dbReference type="InterPro" id="IPR012340">
    <property type="entry name" value="NA-bd_OB-fold"/>
</dbReference>
<dbReference type="InterPro" id="IPR036599">
    <property type="entry name" value="DNA_ligase_N_sf"/>
</dbReference>
<dbReference type="GO" id="GO:0003677">
    <property type="term" value="F:DNA binding"/>
    <property type="evidence" value="ECO:0007669"/>
    <property type="project" value="InterPro"/>
</dbReference>
<dbReference type="PANTHER" id="PTHR45997">
    <property type="entry name" value="DNA LIGASE 4"/>
    <property type="match status" value="1"/>
</dbReference>
<name>A0A4Z1PCF8_9PEZI</name>
<evidence type="ECO:0000256" key="6">
    <source>
        <dbReference type="SAM" id="MobiDB-lite"/>
    </source>
</evidence>
<dbReference type="OrthoDB" id="2160351at2759"/>
<dbReference type="InterPro" id="IPR012310">
    <property type="entry name" value="DNA_ligase_ATP-dep_cent"/>
</dbReference>
<dbReference type="PROSITE" id="PS50160">
    <property type="entry name" value="DNA_LIGASE_A3"/>
    <property type="match status" value="1"/>
</dbReference>
<dbReference type="GO" id="GO:0005524">
    <property type="term" value="F:ATP binding"/>
    <property type="evidence" value="ECO:0007669"/>
    <property type="project" value="UniProtKB-KW"/>
</dbReference>
<evidence type="ECO:0000256" key="2">
    <source>
        <dbReference type="ARBA" id="ARBA00022598"/>
    </source>
</evidence>
<keyword evidence="9" id="KW-1185">Reference proteome</keyword>
<reference evidence="8 9" key="1">
    <citation type="submission" date="2019-04" db="EMBL/GenBank/DDBJ databases">
        <title>High contiguity whole genome sequence and gene annotation resource for two Venturia nashicola isolates.</title>
        <authorList>
            <person name="Prokchorchik M."/>
            <person name="Won K."/>
            <person name="Lee Y."/>
            <person name="Choi E.D."/>
            <person name="Segonzac C."/>
            <person name="Sohn K.H."/>
        </authorList>
    </citation>
    <scope>NUCLEOTIDE SEQUENCE [LARGE SCALE GENOMIC DNA]</scope>
    <source>
        <strain evidence="8 9">PRI2</strain>
    </source>
</reference>
<keyword evidence="4" id="KW-0067">ATP-binding</keyword>